<dbReference type="Pfam" id="PF00153">
    <property type="entry name" value="Mito_carr"/>
    <property type="match status" value="2"/>
</dbReference>
<keyword evidence="2 7" id="KW-0813">Transport</keyword>
<dbReference type="AlphaFoldDB" id="A0A843UQJ7"/>
<dbReference type="PROSITE" id="PS50920">
    <property type="entry name" value="SOLCAR"/>
    <property type="match status" value="2"/>
</dbReference>
<evidence type="ECO:0000256" key="1">
    <source>
        <dbReference type="ARBA" id="ARBA00004141"/>
    </source>
</evidence>
<organism evidence="9 10">
    <name type="scientific">Colocasia esculenta</name>
    <name type="common">Wild taro</name>
    <name type="synonym">Arum esculentum</name>
    <dbReference type="NCBI Taxonomy" id="4460"/>
    <lineage>
        <taxon>Eukaryota</taxon>
        <taxon>Viridiplantae</taxon>
        <taxon>Streptophyta</taxon>
        <taxon>Embryophyta</taxon>
        <taxon>Tracheophyta</taxon>
        <taxon>Spermatophyta</taxon>
        <taxon>Magnoliopsida</taxon>
        <taxon>Liliopsida</taxon>
        <taxon>Araceae</taxon>
        <taxon>Aroideae</taxon>
        <taxon>Colocasieae</taxon>
        <taxon>Colocasia</taxon>
    </lineage>
</organism>
<dbReference type="PANTHER" id="PTHR24089">
    <property type="entry name" value="SOLUTE CARRIER FAMILY 25"/>
    <property type="match status" value="1"/>
</dbReference>
<reference evidence="9" key="1">
    <citation type="submission" date="2017-07" db="EMBL/GenBank/DDBJ databases">
        <title>Taro Niue Genome Assembly and Annotation.</title>
        <authorList>
            <person name="Atibalentja N."/>
            <person name="Keating K."/>
            <person name="Fields C.J."/>
        </authorList>
    </citation>
    <scope>NUCLEOTIDE SEQUENCE</scope>
    <source>
        <strain evidence="9">Niue_2</strain>
        <tissue evidence="9">Leaf</tissue>
    </source>
</reference>
<dbReference type="EMBL" id="NMUH01000735">
    <property type="protein sequence ID" value="MQL84030.1"/>
    <property type="molecule type" value="Genomic_DNA"/>
</dbReference>
<sequence>MTAVKDIWKEGGVLGFFRGNGLNVMKVAPESAIKFYTFEMLKDIIVNLKGGDKADIGASGRLIAGGMAGAVAQTTIYPMDLIKTRLQTFACEGGKVPNVGKLSKDIWVQEGPRAFYRGLVPSLLGMIPYAGIDLAAYETLKDFSRTYILKDSEPGPLVQLGCGTVSGALGASCVYPLQVIRTSLAPALRLPPSLSILQAQGWHRQPRSPQTPTSSTVATFGIAALASLLITLTLQASNHRHSPKHVLSSAATGGGTVGGTSSQLQKIRPRRRSWLPGQTHRLPLPSSGQEESRARAQEEGEECSHGRAEGFDADQMWGYGGGLGMGKVEGLLLWNLISASSGSVVWAENLTPIDSLVEKEMGEDVAFRIYSRSAKQSKELCSAEGESFEGGFGDLVPVAHVPTCSRREEAVWSVENAD</sequence>
<evidence type="ECO:0000256" key="4">
    <source>
        <dbReference type="ARBA" id="ARBA00022737"/>
    </source>
</evidence>
<comment type="subcellular location">
    <subcellularLocation>
        <location evidence="1">Membrane</location>
        <topology evidence="1">Multi-pass membrane protein</topology>
    </subcellularLocation>
</comment>
<dbReference type="Proteomes" id="UP000652761">
    <property type="component" value="Unassembled WGS sequence"/>
</dbReference>
<feature type="region of interest" description="Disordered" evidence="8">
    <location>
        <begin position="243"/>
        <end position="305"/>
    </location>
</feature>
<dbReference type="GO" id="GO:0055085">
    <property type="term" value="P:transmembrane transport"/>
    <property type="evidence" value="ECO:0007669"/>
    <property type="project" value="InterPro"/>
</dbReference>
<evidence type="ECO:0000256" key="3">
    <source>
        <dbReference type="ARBA" id="ARBA00022692"/>
    </source>
</evidence>
<dbReference type="SUPFAM" id="SSF103506">
    <property type="entry name" value="Mitochondrial carrier"/>
    <property type="match status" value="1"/>
</dbReference>
<dbReference type="GO" id="GO:0015711">
    <property type="term" value="P:organic anion transport"/>
    <property type="evidence" value="ECO:0007669"/>
    <property type="project" value="UniProtKB-ARBA"/>
</dbReference>
<evidence type="ECO:0000256" key="2">
    <source>
        <dbReference type="ARBA" id="ARBA00022448"/>
    </source>
</evidence>
<evidence type="ECO:0000256" key="8">
    <source>
        <dbReference type="SAM" id="MobiDB-lite"/>
    </source>
</evidence>
<feature type="repeat" description="Solcar" evidence="6">
    <location>
        <begin position="1"/>
        <end position="44"/>
    </location>
</feature>
<comment type="similarity">
    <text evidence="7">Belongs to the mitochondrial carrier (TC 2.A.29) family.</text>
</comment>
<keyword evidence="10" id="KW-1185">Reference proteome</keyword>
<dbReference type="GO" id="GO:0016020">
    <property type="term" value="C:membrane"/>
    <property type="evidence" value="ECO:0007669"/>
    <property type="project" value="UniProtKB-SubCell"/>
</dbReference>
<evidence type="ECO:0000256" key="5">
    <source>
        <dbReference type="ARBA" id="ARBA00023136"/>
    </source>
</evidence>
<dbReference type="InterPro" id="IPR018108">
    <property type="entry name" value="MCP_transmembrane"/>
</dbReference>
<dbReference type="InterPro" id="IPR023395">
    <property type="entry name" value="MCP_dom_sf"/>
</dbReference>
<evidence type="ECO:0000313" key="10">
    <source>
        <dbReference type="Proteomes" id="UP000652761"/>
    </source>
</evidence>
<dbReference type="InterPro" id="IPR002067">
    <property type="entry name" value="MCP"/>
</dbReference>
<dbReference type="Gene3D" id="1.50.40.10">
    <property type="entry name" value="Mitochondrial carrier domain"/>
    <property type="match status" value="1"/>
</dbReference>
<comment type="caution">
    <text evidence="9">The sequence shown here is derived from an EMBL/GenBank/DDBJ whole genome shotgun (WGS) entry which is preliminary data.</text>
</comment>
<keyword evidence="5 6" id="KW-0472">Membrane</keyword>
<evidence type="ECO:0000256" key="7">
    <source>
        <dbReference type="RuleBase" id="RU000488"/>
    </source>
</evidence>
<name>A0A843UQJ7_COLES</name>
<proteinExistence type="inferred from homology"/>
<accession>A0A843UQJ7</accession>
<feature type="repeat" description="Solcar" evidence="6">
    <location>
        <begin position="56"/>
        <end position="143"/>
    </location>
</feature>
<dbReference type="GO" id="GO:0015748">
    <property type="term" value="P:organophosphate ester transport"/>
    <property type="evidence" value="ECO:0007669"/>
    <property type="project" value="UniProtKB-ARBA"/>
</dbReference>
<evidence type="ECO:0000313" key="9">
    <source>
        <dbReference type="EMBL" id="MQL84030.1"/>
    </source>
</evidence>
<keyword evidence="4" id="KW-0677">Repeat</keyword>
<feature type="compositionally biased region" description="Basic and acidic residues" evidence="8">
    <location>
        <begin position="290"/>
        <end position="305"/>
    </location>
</feature>
<evidence type="ECO:0000256" key="6">
    <source>
        <dbReference type="PROSITE-ProRule" id="PRU00282"/>
    </source>
</evidence>
<protein>
    <submittedName>
        <fullName evidence="9">Uncharacterized protein</fullName>
    </submittedName>
</protein>
<keyword evidence="3 6" id="KW-0812">Transmembrane</keyword>
<dbReference type="OrthoDB" id="270584at2759"/>
<dbReference type="PRINTS" id="PR00926">
    <property type="entry name" value="MITOCARRIER"/>
</dbReference>
<gene>
    <name evidence="9" type="ORF">Taro_016536</name>
</gene>